<dbReference type="InterPro" id="IPR005693">
    <property type="entry name" value="Mce"/>
</dbReference>
<feature type="signal peptide" evidence="2">
    <location>
        <begin position="1"/>
        <end position="24"/>
    </location>
</feature>
<protein>
    <submittedName>
        <fullName evidence="5">MCE family protein</fullName>
    </submittedName>
</protein>
<gene>
    <name evidence="5" type="ORF">GCM10009676_32090</name>
</gene>
<dbReference type="Proteomes" id="UP001500653">
    <property type="component" value="Unassembled WGS sequence"/>
</dbReference>
<keyword evidence="6" id="KW-1185">Reference proteome</keyword>
<dbReference type="NCBIfam" id="TIGR00996">
    <property type="entry name" value="Mtu_fam_mce"/>
    <property type="match status" value="1"/>
</dbReference>
<feature type="region of interest" description="Disordered" evidence="1">
    <location>
        <begin position="339"/>
        <end position="404"/>
    </location>
</feature>
<evidence type="ECO:0000313" key="6">
    <source>
        <dbReference type="Proteomes" id="UP001500653"/>
    </source>
</evidence>
<dbReference type="InterPro" id="IPR003399">
    <property type="entry name" value="Mce/MlaD"/>
</dbReference>
<dbReference type="InterPro" id="IPR024516">
    <property type="entry name" value="Mce_C"/>
</dbReference>
<dbReference type="EMBL" id="BAAALN010000010">
    <property type="protein sequence ID" value="GAA1243975.1"/>
    <property type="molecule type" value="Genomic_DNA"/>
</dbReference>
<evidence type="ECO:0000259" key="4">
    <source>
        <dbReference type="Pfam" id="PF11887"/>
    </source>
</evidence>
<keyword evidence="2" id="KW-0732">Signal</keyword>
<dbReference type="Pfam" id="PF02470">
    <property type="entry name" value="MlaD"/>
    <property type="match status" value="1"/>
</dbReference>
<reference evidence="5 6" key="1">
    <citation type="journal article" date="2019" name="Int. J. Syst. Evol. Microbiol.">
        <title>The Global Catalogue of Microorganisms (GCM) 10K type strain sequencing project: providing services to taxonomists for standard genome sequencing and annotation.</title>
        <authorList>
            <consortium name="The Broad Institute Genomics Platform"/>
            <consortium name="The Broad Institute Genome Sequencing Center for Infectious Disease"/>
            <person name="Wu L."/>
            <person name="Ma J."/>
        </authorList>
    </citation>
    <scope>NUCLEOTIDE SEQUENCE [LARGE SCALE GENOMIC DNA]</scope>
    <source>
        <strain evidence="5 6">JCM 13023</strain>
    </source>
</reference>
<evidence type="ECO:0000313" key="5">
    <source>
        <dbReference type="EMBL" id="GAA1243975.1"/>
    </source>
</evidence>
<dbReference type="PROSITE" id="PS51257">
    <property type="entry name" value="PROKAR_LIPOPROTEIN"/>
    <property type="match status" value="1"/>
</dbReference>
<organism evidence="5 6">
    <name type="scientific">Prauserella halophila</name>
    <dbReference type="NCBI Taxonomy" id="185641"/>
    <lineage>
        <taxon>Bacteria</taxon>
        <taxon>Bacillati</taxon>
        <taxon>Actinomycetota</taxon>
        <taxon>Actinomycetes</taxon>
        <taxon>Pseudonocardiales</taxon>
        <taxon>Pseudonocardiaceae</taxon>
        <taxon>Prauserella</taxon>
    </lineage>
</organism>
<feature type="domain" description="Mammalian cell entry C-terminal" evidence="4">
    <location>
        <begin position="125"/>
        <end position="299"/>
    </location>
</feature>
<dbReference type="InterPro" id="IPR052336">
    <property type="entry name" value="MlaD_Phospholipid_Transporter"/>
</dbReference>
<evidence type="ECO:0000256" key="1">
    <source>
        <dbReference type="SAM" id="MobiDB-lite"/>
    </source>
</evidence>
<dbReference type="PANTHER" id="PTHR33371:SF15">
    <property type="entry name" value="LIPOPROTEIN LPRN"/>
    <property type="match status" value="1"/>
</dbReference>
<sequence>MKFRKLLSAGAAATMLAVSGCGFSGVYDVPLPGGADLGDDPYRVKVQFRDVLDLVPQSGVKVDEVPVGRVEEIGLAEDGWTAEVTLLVNGDIDLPANAIANLRQSSLLGEKYVQLSEPGQDVAEAELTTGDTIPVERTDRSTEVEEVLGALSMLLNGGGVEQLNNITKELNAALSGNEQDIKGLLRNADKLVSALDAQSGDITSALDGLNRLSMSLKGQKDRIAGAIDNLGPGLEVLEQQRGQLVTMLQALNRVSGVATRTINQSQEDLVANLKALMPTLRKLGEAGSDLPKSLELMLSYPFSDQAVKGAKGDFFNLYLDLDLDLEEVLANLGRSRQNPLKDIPILGDMTTQQEGTGGNPPPLPLGEASEEQAAPESGGQDSPPARTSSSGVEGIFETLSGGGS</sequence>
<accession>A0ABN1WDL3</accession>
<name>A0ABN1WDL3_9PSEU</name>
<feature type="chain" id="PRO_5046890288" evidence="2">
    <location>
        <begin position="25"/>
        <end position="404"/>
    </location>
</feature>
<evidence type="ECO:0000259" key="3">
    <source>
        <dbReference type="Pfam" id="PF02470"/>
    </source>
</evidence>
<evidence type="ECO:0000256" key="2">
    <source>
        <dbReference type="SAM" id="SignalP"/>
    </source>
</evidence>
<comment type="caution">
    <text evidence="5">The sequence shown here is derived from an EMBL/GenBank/DDBJ whole genome shotgun (WGS) entry which is preliminary data.</text>
</comment>
<proteinExistence type="predicted"/>
<feature type="domain" description="Mce/MlaD" evidence="3">
    <location>
        <begin position="41"/>
        <end position="117"/>
    </location>
</feature>
<dbReference type="PANTHER" id="PTHR33371">
    <property type="entry name" value="INTERMEMBRANE PHOSPHOLIPID TRANSPORT SYSTEM BINDING PROTEIN MLAD-RELATED"/>
    <property type="match status" value="1"/>
</dbReference>
<dbReference type="Pfam" id="PF11887">
    <property type="entry name" value="Mce4_CUP1"/>
    <property type="match status" value="1"/>
</dbReference>